<feature type="region of interest" description="Disordered" evidence="1">
    <location>
        <begin position="460"/>
        <end position="485"/>
    </location>
</feature>
<accession>A0AAW0Y476</accession>
<dbReference type="AlphaFoldDB" id="A0AAW0Y476"/>
<feature type="compositionally biased region" description="Polar residues" evidence="1">
    <location>
        <begin position="460"/>
        <end position="472"/>
    </location>
</feature>
<sequence>MNSSDDEEMTQTSTSTGRRLRQRTVQVTRTDGADCSTPTNRRFKRKAEVTVENLYRQQNVKEVTSTPLETIYESPRHKKGGKWNIREETVGDTDLSVMAVKKLKRLCLFASHYNPSKQKIRSRKERARKMKQLKGVKIPKGTSISFKDLEAVLACLSEDENQNENNHITNSTFSSLTESVGFYSGNIIQPDMGNTSVDDITQNMNALLVDNSKLHKEIHLDLENIMTDPIFHEDFISSSITDEPLKPQSLNSREKKTRRRSGKLSWCLLQPLCKTLEEPLNKIQNKGEESSLNQHCLLMTDSSLTTSSPADDKEKPCISEVCESSLIVKEISNDKCEQMGTELHKTSKDRKTKESVTHIQKDVEKYSEFPDEQRTAAKQRAKQRKPQNEQGNEIKKAKKLEIGLKRSGKSEADSVIKKRRSSKATDSLGKKEVPSLPSNATSEIMLLSPDNGLYTDLQSSQEVTVSKSTRGTVQKKGNKQRKRRVSGIQRPLYRTILEPESDTSNSTSDHLDSTADASFTNCVEPCMKLKSTSIVSQDGIAISQSPTVPPVGDTVICYSPSSPSAQMAALSLHTDQFSTSPSVNTVQLPITHYNMKTKQKVQRRSARLSIERITSEGLLNNSASGFGSYWSAISPHSPITTNVESISTRSDCESQCEKKTVKGNVIRRNRAQTKEFKNRRQLEMLHKLDLKVEAEETEVTGNKDASSSVADHLAATVSSERESESDNSVNVVPLRECRLQISSHLHDILDVTELNDQSLIVPSHSTRIDNPLIESLSNVAVQENIPGSVDTLCPDNEIKYDKPPFTIQIKQDINSSESSHKQVGILPELSDGDVEREKKNDKPELQYNMNVHAVQSDPSVTSVSCQVSGPIDNLATICISRVSSNDKQSLSQCSLVEYSGDHIELNSPIISGMFENKMSIKQGKIYCNKDASRSSPVTLSLLCCSDSKIHSQDLEPK</sequence>
<feature type="region of interest" description="Disordered" evidence="1">
    <location>
        <begin position="343"/>
        <end position="437"/>
    </location>
</feature>
<evidence type="ECO:0008006" key="4">
    <source>
        <dbReference type="Google" id="ProtNLM"/>
    </source>
</evidence>
<gene>
    <name evidence="2" type="ORF">OTU49_009551</name>
</gene>
<comment type="caution">
    <text evidence="2">The sequence shown here is derived from an EMBL/GenBank/DDBJ whole genome shotgun (WGS) entry which is preliminary data.</text>
</comment>
<dbReference type="EMBL" id="JARKIK010000005">
    <property type="protein sequence ID" value="KAK8751648.1"/>
    <property type="molecule type" value="Genomic_DNA"/>
</dbReference>
<evidence type="ECO:0000313" key="2">
    <source>
        <dbReference type="EMBL" id="KAK8751648.1"/>
    </source>
</evidence>
<evidence type="ECO:0000256" key="1">
    <source>
        <dbReference type="SAM" id="MobiDB-lite"/>
    </source>
</evidence>
<feature type="compositionally biased region" description="Basic and acidic residues" evidence="1">
    <location>
        <begin position="392"/>
        <end position="416"/>
    </location>
</feature>
<protein>
    <recommendedName>
        <fullName evidence="4">Tantalus-like domain-containing protein</fullName>
    </recommendedName>
</protein>
<dbReference type="Proteomes" id="UP001445076">
    <property type="component" value="Unassembled WGS sequence"/>
</dbReference>
<organism evidence="2 3">
    <name type="scientific">Cherax quadricarinatus</name>
    <name type="common">Australian red claw crayfish</name>
    <dbReference type="NCBI Taxonomy" id="27406"/>
    <lineage>
        <taxon>Eukaryota</taxon>
        <taxon>Metazoa</taxon>
        <taxon>Ecdysozoa</taxon>
        <taxon>Arthropoda</taxon>
        <taxon>Crustacea</taxon>
        <taxon>Multicrustacea</taxon>
        <taxon>Malacostraca</taxon>
        <taxon>Eumalacostraca</taxon>
        <taxon>Eucarida</taxon>
        <taxon>Decapoda</taxon>
        <taxon>Pleocyemata</taxon>
        <taxon>Astacidea</taxon>
        <taxon>Parastacoidea</taxon>
        <taxon>Parastacidae</taxon>
        <taxon>Cherax</taxon>
    </lineage>
</organism>
<proteinExistence type="predicted"/>
<keyword evidence="3" id="KW-1185">Reference proteome</keyword>
<feature type="compositionally biased region" description="Basic and acidic residues" evidence="1">
    <location>
        <begin position="343"/>
        <end position="375"/>
    </location>
</feature>
<feature type="compositionally biased region" description="Basic residues" evidence="1">
    <location>
        <begin position="476"/>
        <end position="485"/>
    </location>
</feature>
<evidence type="ECO:0000313" key="3">
    <source>
        <dbReference type="Proteomes" id="UP001445076"/>
    </source>
</evidence>
<reference evidence="2 3" key="1">
    <citation type="journal article" date="2024" name="BMC Genomics">
        <title>Genome assembly of redclaw crayfish (Cherax quadricarinatus) provides insights into its immune adaptation and hypoxia tolerance.</title>
        <authorList>
            <person name="Liu Z."/>
            <person name="Zheng J."/>
            <person name="Li H."/>
            <person name="Fang K."/>
            <person name="Wang S."/>
            <person name="He J."/>
            <person name="Zhou D."/>
            <person name="Weng S."/>
            <person name="Chi M."/>
            <person name="Gu Z."/>
            <person name="He J."/>
            <person name="Li F."/>
            <person name="Wang M."/>
        </authorList>
    </citation>
    <scope>NUCLEOTIDE SEQUENCE [LARGE SCALE GENOMIC DNA]</scope>
    <source>
        <strain evidence="2">ZL_2023a</strain>
    </source>
</reference>
<name>A0AAW0Y476_CHEQU</name>
<feature type="region of interest" description="Disordered" evidence="1">
    <location>
        <begin position="1"/>
        <end position="41"/>
    </location>
</feature>